<accession>A0A4P6ZVS0</accession>
<dbReference type="OrthoDB" id="2240743at2"/>
<feature type="domain" description="DUF4097" evidence="2">
    <location>
        <begin position="188"/>
        <end position="346"/>
    </location>
</feature>
<sequence>MQEERKRILDSVEKGTISAQEALILLEALGNGKTKASDSTYAAPDQSEKQSHSTHTNDENHNKKTTSSQADDFMEDIKRDFTQIGERFMQFMQTTVGKMKSFDFEMPFGEPNEFHHTFTKEDVDIKEISADLANGKFEIYPSQDGQVRADCHVKVYRSPSEEVAKKEFLDKFVFVVDQQKLRIISDLKTTSVNVVLYVPKQMYDSISIRLFNGAFIGKHIEVDRLKVKTANGKIELKDVQLEDAEVQTANGAIQVKEAKGNKIDAETINGRIYIDGYLKGIEAQSVNGHVVVTTKSIEAHKIEARAVAGTVEIYVPSTIGLQGEIASNFGKMDVALSDVTRINEQEHFLQKNIRFTKDIEGSTTAPLYIKGEAKTGSILVRYISSE</sequence>
<dbReference type="KEGG" id="panc:E2636_04705"/>
<organism evidence="4 5">
    <name type="scientific">Paenisporosarcina antarctica</name>
    <dbReference type="NCBI Taxonomy" id="417367"/>
    <lineage>
        <taxon>Bacteria</taxon>
        <taxon>Bacillati</taxon>
        <taxon>Bacillota</taxon>
        <taxon>Bacilli</taxon>
        <taxon>Bacillales</taxon>
        <taxon>Caryophanaceae</taxon>
        <taxon>Paenisporosarcina</taxon>
    </lineage>
</organism>
<proteinExistence type="predicted"/>
<feature type="domain" description="YvlB/LiaX N-terminal" evidence="3">
    <location>
        <begin position="3"/>
        <end position="33"/>
    </location>
</feature>
<dbReference type="InterPro" id="IPR053959">
    <property type="entry name" value="YvlB/LiaX_N"/>
</dbReference>
<dbReference type="Pfam" id="PF22746">
    <property type="entry name" value="SHOCT-like_DUF2089-C"/>
    <property type="match status" value="1"/>
</dbReference>
<dbReference type="AlphaFoldDB" id="A0A4P6ZVS0"/>
<name>A0A4P6ZVS0_9BACL</name>
<evidence type="ECO:0000313" key="4">
    <source>
        <dbReference type="EMBL" id="QBP40471.1"/>
    </source>
</evidence>
<protein>
    <submittedName>
        <fullName evidence="4">Uncharacterized protein</fullName>
    </submittedName>
</protein>
<reference evidence="4 5" key="1">
    <citation type="submission" date="2019-03" db="EMBL/GenBank/DDBJ databases">
        <title>Complete genome sequence of Paenisporosarcina antarctica CGMCC 1.6503T.</title>
        <authorList>
            <person name="Rong J.-C."/>
            <person name="Chi N.-Y."/>
            <person name="Zhang Q.-F."/>
        </authorList>
    </citation>
    <scope>NUCLEOTIDE SEQUENCE [LARGE SCALE GENOMIC DNA]</scope>
    <source>
        <strain evidence="4 5">CGMCC 1.6503</strain>
    </source>
</reference>
<evidence type="ECO:0000313" key="5">
    <source>
        <dbReference type="Proteomes" id="UP000294292"/>
    </source>
</evidence>
<dbReference type="EMBL" id="CP038015">
    <property type="protein sequence ID" value="QBP40471.1"/>
    <property type="molecule type" value="Genomic_DNA"/>
</dbReference>
<dbReference type="Pfam" id="PF13349">
    <property type="entry name" value="DUF4097"/>
    <property type="match status" value="1"/>
</dbReference>
<dbReference type="InterPro" id="IPR025164">
    <property type="entry name" value="Toastrack_DUF4097"/>
</dbReference>
<feature type="region of interest" description="Disordered" evidence="1">
    <location>
        <begin position="34"/>
        <end position="72"/>
    </location>
</feature>
<evidence type="ECO:0000256" key="1">
    <source>
        <dbReference type="SAM" id="MobiDB-lite"/>
    </source>
</evidence>
<dbReference type="Gene3D" id="2.160.20.120">
    <property type="match status" value="1"/>
</dbReference>
<feature type="compositionally biased region" description="Basic and acidic residues" evidence="1">
    <location>
        <begin position="46"/>
        <end position="62"/>
    </location>
</feature>
<dbReference type="RefSeq" id="WP_134209190.1">
    <property type="nucleotide sequence ID" value="NZ_CP038015.1"/>
</dbReference>
<dbReference type="Proteomes" id="UP000294292">
    <property type="component" value="Chromosome"/>
</dbReference>
<evidence type="ECO:0000259" key="2">
    <source>
        <dbReference type="Pfam" id="PF13349"/>
    </source>
</evidence>
<gene>
    <name evidence="4" type="ORF">E2636_04705</name>
</gene>
<evidence type="ECO:0000259" key="3">
    <source>
        <dbReference type="Pfam" id="PF22746"/>
    </source>
</evidence>
<keyword evidence="5" id="KW-1185">Reference proteome</keyword>